<feature type="domain" description="DUF2241" evidence="1">
    <location>
        <begin position="6"/>
        <end position="81"/>
    </location>
</feature>
<dbReference type="InterPro" id="IPR045865">
    <property type="entry name" value="ACT-like_dom_sf"/>
</dbReference>
<dbReference type="Pfam" id="PF10000">
    <property type="entry name" value="ACT_3"/>
    <property type="match status" value="1"/>
</dbReference>
<dbReference type="EMBL" id="KE721224">
    <property type="protein sequence ID" value="ERF71328.1"/>
    <property type="molecule type" value="Genomic_DNA"/>
</dbReference>
<dbReference type="PANTHER" id="PTHR39199:SF1">
    <property type="entry name" value="BLR5128 PROTEIN"/>
    <property type="match status" value="1"/>
</dbReference>
<accession>U1GGU1</accession>
<evidence type="ECO:0000313" key="2">
    <source>
        <dbReference type="EMBL" id="ERF71328.1"/>
    </source>
</evidence>
<protein>
    <recommendedName>
        <fullName evidence="1">DUF2241 domain-containing protein</fullName>
    </recommendedName>
</protein>
<dbReference type="InterPro" id="IPR018717">
    <property type="entry name" value="DUF2241"/>
</dbReference>
<evidence type="ECO:0000259" key="1">
    <source>
        <dbReference type="Pfam" id="PF10000"/>
    </source>
</evidence>
<dbReference type="Gene3D" id="3.30.2130.10">
    <property type="entry name" value="VC0802-like"/>
    <property type="match status" value="1"/>
</dbReference>
<dbReference type="HOGENOM" id="CLU_113369_0_0_1"/>
<gene>
    <name evidence="2" type="ORF">EPUS_03482</name>
</gene>
<keyword evidence="3" id="KW-1185">Reference proteome</keyword>
<evidence type="ECO:0000313" key="3">
    <source>
        <dbReference type="Proteomes" id="UP000019373"/>
    </source>
</evidence>
<dbReference type="PANTHER" id="PTHR39199">
    <property type="entry name" value="BLR5128 PROTEIN"/>
    <property type="match status" value="1"/>
</dbReference>
<dbReference type="RefSeq" id="XP_007803030.1">
    <property type="nucleotide sequence ID" value="XM_007804839.1"/>
</dbReference>
<dbReference type="OMA" id="AFYHDHI"/>
<name>U1GGU1_ENDPU</name>
<dbReference type="OrthoDB" id="10064407at2759"/>
<dbReference type="AlphaFoldDB" id="U1GGU1"/>
<dbReference type="SUPFAM" id="SSF55021">
    <property type="entry name" value="ACT-like"/>
    <property type="match status" value="2"/>
</dbReference>
<organism evidence="2 3">
    <name type="scientific">Endocarpon pusillum (strain Z07020 / HMAS-L-300199)</name>
    <name type="common">Lichen-forming fungus</name>
    <dbReference type="NCBI Taxonomy" id="1263415"/>
    <lineage>
        <taxon>Eukaryota</taxon>
        <taxon>Fungi</taxon>
        <taxon>Dikarya</taxon>
        <taxon>Ascomycota</taxon>
        <taxon>Pezizomycotina</taxon>
        <taxon>Eurotiomycetes</taxon>
        <taxon>Chaetothyriomycetidae</taxon>
        <taxon>Verrucariales</taxon>
        <taxon>Verrucariaceae</taxon>
        <taxon>Endocarpon</taxon>
    </lineage>
</organism>
<dbReference type="eggNOG" id="ENOG502S8Y4">
    <property type="taxonomic scope" value="Eukaryota"/>
</dbReference>
<dbReference type="GO" id="GO:0006520">
    <property type="term" value="P:amino acid metabolic process"/>
    <property type="evidence" value="ECO:0007669"/>
    <property type="project" value="UniProtKB-ARBA"/>
</dbReference>
<dbReference type="Proteomes" id="UP000019373">
    <property type="component" value="Unassembled WGS sequence"/>
</dbReference>
<proteinExistence type="predicted"/>
<reference evidence="3" key="1">
    <citation type="journal article" date="2014" name="BMC Genomics">
        <title>Genome characteristics reveal the impact of lichenization on lichen-forming fungus Endocarpon pusillum Hedwig (Verrucariales, Ascomycota).</title>
        <authorList>
            <person name="Wang Y.-Y."/>
            <person name="Liu B."/>
            <person name="Zhang X.-Y."/>
            <person name="Zhou Q.-M."/>
            <person name="Zhang T."/>
            <person name="Li H."/>
            <person name="Yu Y.-F."/>
            <person name="Zhang X.-L."/>
            <person name="Hao X.-Y."/>
            <person name="Wang M."/>
            <person name="Wang L."/>
            <person name="Wei J.-C."/>
        </authorList>
    </citation>
    <scope>NUCLEOTIDE SEQUENCE [LARGE SCALE GENOMIC DNA]</scope>
    <source>
        <strain evidence="3">Z07020 / HMAS-L-300199</strain>
    </source>
</reference>
<sequence length="150" mass="16461">MSGNIGETDLSVLLSTLHFTVHPKVFVFATTPIDMSPSPQSKLPPSAIQMSFREAEGTTVITTLDDLKKYHPDLEYQFPCRMITLQVHSSLEAIGFLATVASKLAYKGISCNPVSGYYHDHLFVPVAMVDDALEVLTKTAEDAKARSTKE</sequence>
<dbReference type="GeneID" id="19238524"/>
<dbReference type="GO" id="GO:0046394">
    <property type="term" value="P:carboxylic acid biosynthetic process"/>
    <property type="evidence" value="ECO:0007669"/>
    <property type="project" value="UniProtKB-ARBA"/>
</dbReference>